<evidence type="ECO:0000313" key="1">
    <source>
        <dbReference type="EMBL" id="KAG6581132.1"/>
    </source>
</evidence>
<dbReference type="AlphaFoldDB" id="A0AAV6MHR3"/>
<proteinExistence type="predicted"/>
<evidence type="ECO:0000313" key="2">
    <source>
        <dbReference type="Proteomes" id="UP000685013"/>
    </source>
</evidence>
<accession>A0AAV6MHR3</accession>
<organism evidence="1 2">
    <name type="scientific">Cucurbita argyrosperma subsp. sororia</name>
    <dbReference type="NCBI Taxonomy" id="37648"/>
    <lineage>
        <taxon>Eukaryota</taxon>
        <taxon>Viridiplantae</taxon>
        <taxon>Streptophyta</taxon>
        <taxon>Embryophyta</taxon>
        <taxon>Tracheophyta</taxon>
        <taxon>Spermatophyta</taxon>
        <taxon>Magnoliopsida</taxon>
        <taxon>eudicotyledons</taxon>
        <taxon>Gunneridae</taxon>
        <taxon>Pentapetalae</taxon>
        <taxon>rosids</taxon>
        <taxon>fabids</taxon>
        <taxon>Cucurbitales</taxon>
        <taxon>Cucurbitaceae</taxon>
        <taxon>Cucurbiteae</taxon>
        <taxon>Cucurbita</taxon>
    </lineage>
</organism>
<gene>
    <name evidence="1" type="ORF">SDJN03_21134</name>
</gene>
<keyword evidence="2" id="KW-1185">Reference proteome</keyword>
<reference evidence="1 2" key="1">
    <citation type="journal article" date="2021" name="Hortic Res">
        <title>The domestication of Cucurbita argyrosperma as revealed by the genome of its wild relative.</title>
        <authorList>
            <person name="Barrera-Redondo J."/>
            <person name="Sanchez-de la Vega G."/>
            <person name="Aguirre-Liguori J.A."/>
            <person name="Castellanos-Morales G."/>
            <person name="Gutierrez-Guerrero Y.T."/>
            <person name="Aguirre-Dugua X."/>
            <person name="Aguirre-Planter E."/>
            <person name="Tenaillon M.I."/>
            <person name="Lira-Saade R."/>
            <person name="Eguiarte L.E."/>
        </authorList>
    </citation>
    <scope>NUCLEOTIDE SEQUENCE [LARGE SCALE GENOMIC DNA]</scope>
    <source>
        <strain evidence="1">JBR-2021</strain>
    </source>
</reference>
<dbReference type="EMBL" id="JAGKQH010000014">
    <property type="protein sequence ID" value="KAG6581132.1"/>
    <property type="molecule type" value="Genomic_DNA"/>
</dbReference>
<protein>
    <submittedName>
        <fullName evidence="1">Uncharacterized protein</fullName>
    </submittedName>
</protein>
<comment type="caution">
    <text evidence="1">The sequence shown here is derived from an EMBL/GenBank/DDBJ whole genome shotgun (WGS) entry which is preliminary data.</text>
</comment>
<sequence>MIDSFDMYHFIIDLQARSSRENRSVLQLEKLSLIVLGKQVGIAARGGWEIYLRGCFNPKMLFFLSSFVDIVIDLQARLGEIDIITDLQARSSRENRHHLLVKTDIIIDLQTRSSRENRSTSELARDGWEMCQCLDPKMLFFLLSFADIIVKWKQKDSQIATRK</sequence>
<name>A0AAV6MHR3_9ROSI</name>
<dbReference type="Proteomes" id="UP000685013">
    <property type="component" value="Chromosome 14"/>
</dbReference>
<feature type="non-terminal residue" evidence="1">
    <location>
        <position position="1"/>
    </location>
</feature>